<dbReference type="PANTHER" id="PTHR21666">
    <property type="entry name" value="PEPTIDASE-RELATED"/>
    <property type="match status" value="1"/>
</dbReference>
<organism evidence="3 4">
    <name type="scientific">Congzhengia minquanensis</name>
    <dbReference type="NCBI Taxonomy" id="2763657"/>
    <lineage>
        <taxon>Bacteria</taxon>
        <taxon>Bacillati</taxon>
        <taxon>Bacillota</taxon>
        <taxon>Clostridia</taxon>
        <taxon>Eubacteriales</taxon>
        <taxon>Oscillospiraceae</taxon>
        <taxon>Congzhengia</taxon>
    </lineage>
</organism>
<protein>
    <submittedName>
        <fullName evidence="3">M23 family metallopeptidase</fullName>
    </submittedName>
</protein>
<dbReference type="PANTHER" id="PTHR21666:SF289">
    <property type="entry name" value="L-ALA--D-GLU ENDOPEPTIDASE"/>
    <property type="match status" value="1"/>
</dbReference>
<evidence type="ECO:0000313" key="3">
    <source>
        <dbReference type="EMBL" id="MBC8540934.1"/>
    </source>
</evidence>
<feature type="domain" description="M23ase beta-sheet core" evidence="2">
    <location>
        <begin position="163"/>
        <end position="262"/>
    </location>
</feature>
<proteinExistence type="predicted"/>
<dbReference type="AlphaFoldDB" id="A0A926HYB7"/>
<dbReference type="Pfam" id="PF01551">
    <property type="entry name" value="Peptidase_M23"/>
    <property type="match status" value="1"/>
</dbReference>
<keyword evidence="1" id="KW-0732">Signal</keyword>
<evidence type="ECO:0000256" key="1">
    <source>
        <dbReference type="ARBA" id="ARBA00022729"/>
    </source>
</evidence>
<dbReference type="InterPro" id="IPR050570">
    <property type="entry name" value="Cell_wall_metabolism_enzyme"/>
</dbReference>
<accession>A0A926HYB7</accession>
<gene>
    <name evidence="3" type="ORF">H8698_08095</name>
</gene>
<dbReference type="EMBL" id="JACRSU010000003">
    <property type="protein sequence ID" value="MBC8540934.1"/>
    <property type="molecule type" value="Genomic_DNA"/>
</dbReference>
<dbReference type="SUPFAM" id="SSF51261">
    <property type="entry name" value="Duplicated hybrid motif"/>
    <property type="match status" value="1"/>
</dbReference>
<dbReference type="GO" id="GO:0004222">
    <property type="term" value="F:metalloendopeptidase activity"/>
    <property type="evidence" value="ECO:0007669"/>
    <property type="project" value="TreeGrafter"/>
</dbReference>
<reference evidence="3" key="1">
    <citation type="submission" date="2020-08" db="EMBL/GenBank/DDBJ databases">
        <title>Genome public.</title>
        <authorList>
            <person name="Liu C."/>
            <person name="Sun Q."/>
        </authorList>
    </citation>
    <scope>NUCLEOTIDE SEQUENCE</scope>
    <source>
        <strain evidence="3">H8</strain>
    </source>
</reference>
<dbReference type="Gene3D" id="2.70.70.10">
    <property type="entry name" value="Glucose Permease (Domain IIA)"/>
    <property type="match status" value="1"/>
</dbReference>
<dbReference type="InterPro" id="IPR011055">
    <property type="entry name" value="Dup_hybrid_motif"/>
</dbReference>
<dbReference type="CDD" id="cd12797">
    <property type="entry name" value="M23_peptidase"/>
    <property type="match status" value="1"/>
</dbReference>
<evidence type="ECO:0000313" key="4">
    <source>
        <dbReference type="Proteomes" id="UP000611762"/>
    </source>
</evidence>
<keyword evidence="4" id="KW-1185">Reference proteome</keyword>
<dbReference type="InterPro" id="IPR016047">
    <property type="entry name" value="M23ase_b-sheet_dom"/>
</dbReference>
<evidence type="ECO:0000259" key="2">
    <source>
        <dbReference type="Pfam" id="PF01551"/>
    </source>
</evidence>
<dbReference type="Proteomes" id="UP000611762">
    <property type="component" value="Unassembled WGS sequence"/>
</dbReference>
<comment type="caution">
    <text evidence="3">The sequence shown here is derived from an EMBL/GenBank/DDBJ whole genome shotgun (WGS) entry which is preliminary data.</text>
</comment>
<name>A0A926HYB7_9FIRM</name>
<sequence length="319" mass="36310">MANPPETIAVEQNQEGKDFIKWVDFNVCYTALSDCLKYDVGTYGTEKHTSWLDLLACLASKNGGTFSSYKSSDLKKITDELEKGTPLTDITGKLKAFPYYREAYEGVLGGFVGEFEIEKDDGNGGKVVERKYGLKAFSPIAKGYSYSDFDDFGSSRSYGFKRKHLGHDMMGSVGTPVIAVESGYVECVGWNQYGGWRIGIRSFDKKRYYYYAHLRKDHPYNDMYEGKIVTAGEVIGYLGMTGYSTKENVNNINTPHLHWGMQLIFDESQKDALAEIWIDIYAITKLLDQNKSAVYRPEGEKEFYRKYQMYEPNIEVFAD</sequence>